<sequence length="119" mass="12570">MITTPQIDAERARREGSEAIIRTMASTLIERWTATGAATRSDLAFAGFTEDEIDTHGQAARDRAAKLGADLNSDESGTADGLFADETTTAQRTIAQMDEAITRLSARAAISPVAGRVSG</sequence>
<dbReference type="AlphaFoldDB" id="A0AAE3VLR8"/>
<dbReference type="EMBL" id="JAUSUL010000001">
    <property type="protein sequence ID" value="MDQ0314814.1"/>
    <property type="molecule type" value="Genomic_DNA"/>
</dbReference>
<organism evidence="1 2">
    <name type="scientific">Amorphus orientalis</name>
    <dbReference type="NCBI Taxonomy" id="649198"/>
    <lineage>
        <taxon>Bacteria</taxon>
        <taxon>Pseudomonadati</taxon>
        <taxon>Pseudomonadota</taxon>
        <taxon>Alphaproteobacteria</taxon>
        <taxon>Hyphomicrobiales</taxon>
        <taxon>Amorphaceae</taxon>
        <taxon>Amorphus</taxon>
    </lineage>
</organism>
<accession>A0AAE3VLR8</accession>
<reference evidence="1" key="1">
    <citation type="submission" date="2023-07" db="EMBL/GenBank/DDBJ databases">
        <title>Genomic Encyclopedia of Type Strains, Phase IV (KMG-IV): sequencing the most valuable type-strain genomes for metagenomic binning, comparative biology and taxonomic classification.</title>
        <authorList>
            <person name="Goeker M."/>
        </authorList>
    </citation>
    <scope>NUCLEOTIDE SEQUENCE</scope>
    <source>
        <strain evidence="1">DSM 21202</strain>
    </source>
</reference>
<dbReference type="Proteomes" id="UP001229244">
    <property type="component" value="Unassembled WGS sequence"/>
</dbReference>
<gene>
    <name evidence="1" type="ORF">J2S73_001251</name>
</gene>
<comment type="caution">
    <text evidence="1">The sequence shown here is derived from an EMBL/GenBank/DDBJ whole genome shotgun (WGS) entry which is preliminary data.</text>
</comment>
<proteinExistence type="predicted"/>
<protein>
    <submittedName>
        <fullName evidence="1">Uncharacterized protein</fullName>
    </submittedName>
</protein>
<keyword evidence="2" id="KW-1185">Reference proteome</keyword>
<dbReference type="RefSeq" id="WP_306884601.1">
    <property type="nucleotide sequence ID" value="NZ_JAUSUL010000001.1"/>
</dbReference>
<name>A0AAE3VLR8_9HYPH</name>
<evidence type="ECO:0000313" key="1">
    <source>
        <dbReference type="EMBL" id="MDQ0314814.1"/>
    </source>
</evidence>
<evidence type="ECO:0000313" key="2">
    <source>
        <dbReference type="Proteomes" id="UP001229244"/>
    </source>
</evidence>